<sequence>MSLRTFARTRAWVAAALTGVAGLGAAVAVFGPGDSPAAPIAMAPSVAASAVPRPEPAVVQSAPAAVEVVAAVRPAARAPAQPPAALSTSAAALWSRITATGDQGEQPFVILDKQSAQIFVFDAQGALQGRTPVLLGLARGDDSVPGIGQKAIAQIRPDERTTPAGRFKAEPGLNHEHEDIVWIDYDAAVSMHRLRPTAVPAERRPQRLASAQVEDNRISYGCVNVPPAFYDAHIAPGLGREGGTIYVLPETRSLAQQFPQLFEGTALAAI</sequence>
<name>A0AAE3N987_9BURK</name>
<reference evidence="1" key="1">
    <citation type="submission" date="2023-01" db="EMBL/GenBank/DDBJ databases">
        <title>Xenophilus mangrovi sp. nov., isolated from soil of Mangrove nature reserve.</title>
        <authorList>
            <person name="Xu S."/>
            <person name="Liu Z."/>
            <person name="Xu Y."/>
        </authorList>
    </citation>
    <scope>NUCLEOTIDE SEQUENCE</scope>
    <source>
        <strain evidence="1">YW8</strain>
    </source>
</reference>
<gene>
    <name evidence="1" type="ORF">PGB34_09770</name>
</gene>
<evidence type="ECO:0000313" key="2">
    <source>
        <dbReference type="Proteomes" id="UP001212602"/>
    </source>
</evidence>
<dbReference type="EMBL" id="JAQIPB010000003">
    <property type="protein sequence ID" value="MDA7416651.1"/>
    <property type="molecule type" value="Genomic_DNA"/>
</dbReference>
<organism evidence="1 2">
    <name type="scientific">Xenophilus arseniciresistens</name>
    <dbReference type="NCBI Taxonomy" id="1283306"/>
    <lineage>
        <taxon>Bacteria</taxon>
        <taxon>Pseudomonadati</taxon>
        <taxon>Pseudomonadota</taxon>
        <taxon>Betaproteobacteria</taxon>
        <taxon>Burkholderiales</taxon>
        <taxon>Comamonadaceae</taxon>
        <taxon>Xenophilus</taxon>
    </lineage>
</organism>
<accession>A0AAE3N987</accession>
<dbReference type="Proteomes" id="UP001212602">
    <property type="component" value="Unassembled WGS sequence"/>
</dbReference>
<keyword evidence="2" id="KW-1185">Reference proteome</keyword>
<dbReference type="RefSeq" id="WP_271427888.1">
    <property type="nucleotide sequence ID" value="NZ_JAQIPB010000003.1"/>
</dbReference>
<comment type="caution">
    <text evidence="1">The sequence shown here is derived from an EMBL/GenBank/DDBJ whole genome shotgun (WGS) entry which is preliminary data.</text>
</comment>
<protein>
    <submittedName>
        <fullName evidence="1">L,D-transpeptidase</fullName>
    </submittedName>
</protein>
<proteinExistence type="predicted"/>
<evidence type="ECO:0000313" key="1">
    <source>
        <dbReference type="EMBL" id="MDA7416651.1"/>
    </source>
</evidence>
<dbReference type="AlphaFoldDB" id="A0AAE3N987"/>